<gene>
    <name evidence="2" type="ORF">AU381_26610</name>
</gene>
<keyword evidence="3" id="KW-1185">Reference proteome</keyword>
<feature type="chain" id="PRO_5008096969" description="Lytic transglycosylase" evidence="1">
    <location>
        <begin position="22"/>
        <end position="81"/>
    </location>
</feature>
<dbReference type="AlphaFoldDB" id="A0A178XKF8"/>
<evidence type="ECO:0008006" key="4">
    <source>
        <dbReference type="Google" id="ProtNLM"/>
    </source>
</evidence>
<keyword evidence="1" id="KW-0732">Signal</keyword>
<accession>A0A178XKF8</accession>
<evidence type="ECO:0000313" key="2">
    <source>
        <dbReference type="EMBL" id="OAP35303.1"/>
    </source>
</evidence>
<comment type="caution">
    <text evidence="2">The sequence shown here is derived from an EMBL/GenBank/DDBJ whole genome shotgun (WGS) entry which is preliminary data.</text>
</comment>
<dbReference type="STRING" id="1472378.AU381_26610"/>
<reference evidence="2 3" key="1">
    <citation type="journal article" date="2016" name="Int. J. Syst. Evol. Microbiol.">
        <title>Ensifer glycinis sp. nov., an novel rhizobial species associated with Glycine spp.</title>
        <authorList>
            <person name="Yan H."/>
            <person name="Yan J."/>
            <person name="Sui X.H."/>
            <person name="Wang E.T."/>
            <person name="Chen W.X."/>
            <person name="Zhang X.X."/>
            <person name="Chen W.F."/>
        </authorList>
    </citation>
    <scope>NUCLEOTIDE SEQUENCE [LARGE SCALE GENOMIC DNA]</scope>
    <source>
        <strain evidence="2 3">CCBAU 23380</strain>
    </source>
</reference>
<name>A0A178XKF8_9HYPH</name>
<organism evidence="2 3">
    <name type="scientific">Sinorhizobium glycinis</name>
    <dbReference type="NCBI Taxonomy" id="1472378"/>
    <lineage>
        <taxon>Bacteria</taxon>
        <taxon>Pseudomonadati</taxon>
        <taxon>Pseudomonadota</taxon>
        <taxon>Alphaproteobacteria</taxon>
        <taxon>Hyphomicrobiales</taxon>
        <taxon>Rhizobiaceae</taxon>
        <taxon>Sinorhizobium/Ensifer group</taxon>
        <taxon>Sinorhizobium</taxon>
    </lineage>
</organism>
<dbReference type="OrthoDB" id="8402440at2"/>
<protein>
    <recommendedName>
        <fullName evidence="4">Lytic transglycosylase</fullName>
    </recommendedName>
</protein>
<dbReference type="EMBL" id="LPUX01000067">
    <property type="protein sequence ID" value="OAP35303.1"/>
    <property type="molecule type" value="Genomic_DNA"/>
</dbReference>
<feature type="signal peptide" evidence="1">
    <location>
        <begin position="1"/>
        <end position="21"/>
    </location>
</feature>
<proteinExistence type="predicted"/>
<dbReference type="RefSeq" id="WP_064244536.1">
    <property type="nucleotide sequence ID" value="NZ_LPUX01000067.1"/>
</dbReference>
<evidence type="ECO:0000256" key="1">
    <source>
        <dbReference type="SAM" id="SignalP"/>
    </source>
</evidence>
<dbReference type="Proteomes" id="UP000094025">
    <property type="component" value="Unassembled WGS sequence"/>
</dbReference>
<evidence type="ECO:0000313" key="3">
    <source>
        <dbReference type="Proteomes" id="UP000094025"/>
    </source>
</evidence>
<sequence>MRKFVMTIAIIGLAAAPCAWDTDPRNPSAVATLFARPMSPADASAVPAKPETIRNGPLMAGQIIRGPLPPLVRACPKKLDI</sequence>